<comment type="caution">
    <text evidence="2">The sequence shown here is derived from an EMBL/GenBank/DDBJ whole genome shotgun (WGS) entry which is preliminary data.</text>
</comment>
<protein>
    <submittedName>
        <fullName evidence="2">Uncharacterized protein</fullName>
    </submittedName>
</protein>
<dbReference type="EMBL" id="LAOA01000024">
    <property type="protein sequence ID" value="KJV76299.1"/>
    <property type="molecule type" value="Genomic_DNA"/>
</dbReference>
<sequence length="174" mass="20096">MIALLASIVGFISSVVPEILKLIKDKNERQHTMDMLDKKAYLAHWLQESSLKKMEFAKDLAEHTAIIYTTYKTGIVWIDAINGTVRPILAYSFFFMYAIIKIIQYKSLTIQSTIYITEFINILWTSDDQAIFAGIISFYFGQRTFSKLRHKSGLQQQHQKITFKSKNKSGSKLK</sequence>
<reference evidence="2 3" key="1">
    <citation type="submission" date="2015-01" db="EMBL/GenBank/DDBJ databases">
        <title>Genome Sequencing of Rickettsiales.</title>
        <authorList>
            <person name="Daugherty S.C."/>
            <person name="Su Q."/>
            <person name="Abolude K."/>
            <person name="Beier-Sexton M."/>
            <person name="Carlyon J.A."/>
            <person name="Carter R."/>
            <person name="Day N.P."/>
            <person name="Dumler S.J."/>
            <person name="Dyachenko V."/>
            <person name="Godinez A."/>
            <person name="Kurtti T.J."/>
            <person name="Lichay M."/>
            <person name="Mullins K.E."/>
            <person name="Ott S."/>
            <person name="Pappas-Brown V."/>
            <person name="Paris D.H."/>
            <person name="Patel P."/>
            <person name="Richards A.L."/>
            <person name="Sadzewicz L."/>
            <person name="Sears K."/>
            <person name="Seidman D."/>
            <person name="Sengamalay N."/>
            <person name="Stenos J."/>
            <person name="Tallon L.J."/>
            <person name="Vincent G."/>
            <person name="Fraser C.M."/>
            <person name="Munderloh U."/>
            <person name="Dunning-Hotopp J.C."/>
        </authorList>
    </citation>
    <scope>NUCLEOTIDE SEQUENCE [LARGE SCALE GENOMIC DNA]</scope>
    <source>
        <strain evidence="2 3">TA716</strain>
    </source>
</reference>
<name>A0A0F3PAM8_ORITS</name>
<evidence type="ECO:0000313" key="3">
    <source>
        <dbReference type="Proteomes" id="UP000033671"/>
    </source>
</evidence>
<evidence type="ECO:0000313" key="1">
    <source>
        <dbReference type="EMBL" id="KJV72119.1"/>
    </source>
</evidence>
<proteinExistence type="predicted"/>
<dbReference type="Proteomes" id="UP000033671">
    <property type="component" value="Unassembled WGS sequence"/>
</dbReference>
<evidence type="ECO:0000313" key="2">
    <source>
        <dbReference type="EMBL" id="KJV76299.1"/>
    </source>
</evidence>
<dbReference type="EMBL" id="LAOA01000119">
    <property type="protein sequence ID" value="KJV72119.1"/>
    <property type="molecule type" value="Genomic_DNA"/>
</dbReference>
<gene>
    <name evidence="2" type="ORF">OTSTA716_0835</name>
    <name evidence="1" type="ORF">OTSTA716_2047</name>
</gene>
<dbReference type="AlphaFoldDB" id="A0A0F3PAM8"/>
<dbReference type="PATRIC" id="fig|1359175.3.peg.1634"/>
<organism evidence="2 3">
    <name type="scientific">Orientia tsutsugamushi str. TA716</name>
    <dbReference type="NCBI Taxonomy" id="1359175"/>
    <lineage>
        <taxon>Bacteria</taxon>
        <taxon>Pseudomonadati</taxon>
        <taxon>Pseudomonadota</taxon>
        <taxon>Alphaproteobacteria</taxon>
        <taxon>Rickettsiales</taxon>
        <taxon>Rickettsiaceae</taxon>
        <taxon>Rickettsieae</taxon>
        <taxon>Orientia</taxon>
    </lineage>
</organism>
<accession>A0A0F3PAM8</accession>